<dbReference type="NCBIfam" id="NF038123">
    <property type="entry name" value="NF038123_dom"/>
    <property type="match status" value="1"/>
</dbReference>
<dbReference type="RefSeq" id="WP_092222077.1">
    <property type="nucleotide sequence ID" value="NZ_FNJI01000011.1"/>
</dbReference>
<gene>
    <name evidence="3" type="ORF">SAMN05660330_01854</name>
</gene>
<reference evidence="3 4" key="1">
    <citation type="submission" date="2016-10" db="EMBL/GenBank/DDBJ databases">
        <authorList>
            <person name="de Groot N.N."/>
        </authorList>
    </citation>
    <scope>NUCLEOTIDE SEQUENCE [LARGE SCALE GENOMIC DNA]</scope>
    <source>
        <strain evidence="3 4">DSM 12130</strain>
    </source>
</reference>
<proteinExistence type="predicted"/>
<dbReference type="Proteomes" id="UP000199073">
    <property type="component" value="Unassembled WGS sequence"/>
</dbReference>
<evidence type="ECO:0000256" key="1">
    <source>
        <dbReference type="SAM" id="MobiDB-lite"/>
    </source>
</evidence>
<accession>A0A1H0Q4Y8</accession>
<evidence type="ECO:0000313" key="4">
    <source>
        <dbReference type="Proteomes" id="UP000199073"/>
    </source>
</evidence>
<dbReference type="InterPro" id="IPR038678">
    <property type="entry name" value="Spondin_N_sf"/>
</dbReference>
<evidence type="ECO:0000313" key="3">
    <source>
        <dbReference type="EMBL" id="SDP12487.1"/>
    </source>
</evidence>
<keyword evidence="2" id="KW-1133">Transmembrane helix</keyword>
<feature type="region of interest" description="Disordered" evidence="1">
    <location>
        <begin position="183"/>
        <end position="203"/>
    </location>
</feature>
<name>A0A1H0Q4Y8_9BACT</name>
<dbReference type="AlphaFoldDB" id="A0A1H0Q4Y8"/>
<dbReference type="OrthoDB" id="264824at2"/>
<keyword evidence="4" id="KW-1185">Reference proteome</keyword>
<evidence type="ECO:0008006" key="5">
    <source>
        <dbReference type="Google" id="ProtNLM"/>
    </source>
</evidence>
<protein>
    <recommendedName>
        <fullName evidence="5">Spondin_N</fullName>
    </recommendedName>
</protein>
<keyword evidence="2" id="KW-0472">Membrane</keyword>
<dbReference type="STRING" id="91360.SAMN05660330_01854"/>
<feature type="transmembrane region" description="Helical" evidence="2">
    <location>
        <begin position="6"/>
        <end position="25"/>
    </location>
</feature>
<dbReference type="InterPro" id="IPR009465">
    <property type="entry name" value="Spondin_N"/>
</dbReference>
<dbReference type="Gene3D" id="2.60.40.2130">
    <property type="entry name" value="F-spondin domain"/>
    <property type="match status" value="1"/>
</dbReference>
<evidence type="ECO:0000256" key="2">
    <source>
        <dbReference type="SAM" id="Phobius"/>
    </source>
</evidence>
<sequence>MDLKTIPWKIVLLAAVIGAGAMIITSDAMARSNGQGGERMYLVTISNATPGQPVAPSVIATHTDQFRLFELGSTPAPGDPGYPLYFGLATAAETGSPVPLVNEVGGSDAVWEAVALLTDRTPPVLLPGESNSIIIHASDNARYLSAAAMLGATNDAFYAVRGALLPKGIGEITRVWANGYDAGSEQNEESAESIGALGATDDNPVTGDGIDQNGEGYIHVHSGIHGIGGPDGLDAALYDWRNPVVEVTIERIQ</sequence>
<dbReference type="EMBL" id="FNJI01000011">
    <property type="protein sequence ID" value="SDP12487.1"/>
    <property type="molecule type" value="Genomic_DNA"/>
</dbReference>
<organism evidence="3 4">
    <name type="scientific">Desulforhopalus singaporensis</name>
    <dbReference type="NCBI Taxonomy" id="91360"/>
    <lineage>
        <taxon>Bacteria</taxon>
        <taxon>Pseudomonadati</taxon>
        <taxon>Thermodesulfobacteriota</taxon>
        <taxon>Desulfobulbia</taxon>
        <taxon>Desulfobulbales</taxon>
        <taxon>Desulfocapsaceae</taxon>
        <taxon>Desulforhopalus</taxon>
    </lineage>
</organism>
<keyword evidence="2" id="KW-0812">Transmembrane</keyword>